<protein>
    <submittedName>
        <fullName evidence="2">Uncharacterized protein</fullName>
    </submittedName>
</protein>
<name>A0A4Z2EU47_9TELE</name>
<dbReference type="Proteomes" id="UP000314294">
    <property type="component" value="Unassembled WGS sequence"/>
</dbReference>
<dbReference type="EMBL" id="SRLO01002928">
    <property type="protein sequence ID" value="TNN32101.1"/>
    <property type="molecule type" value="Genomic_DNA"/>
</dbReference>
<feature type="region of interest" description="Disordered" evidence="1">
    <location>
        <begin position="54"/>
        <end position="78"/>
    </location>
</feature>
<proteinExistence type="predicted"/>
<feature type="compositionally biased region" description="Basic and acidic residues" evidence="1">
    <location>
        <begin position="61"/>
        <end position="72"/>
    </location>
</feature>
<evidence type="ECO:0000313" key="2">
    <source>
        <dbReference type="EMBL" id="TNN32101.1"/>
    </source>
</evidence>
<sequence>MERKRSKRLKCAGAGGPGRRTHRLYPGPQVELSLGPRRHFVVFGVHAQVEFVQRPSAAGEAEQRGQEEEPHGGEGAGL</sequence>
<gene>
    <name evidence="2" type="ORF">EYF80_057740</name>
</gene>
<evidence type="ECO:0000313" key="3">
    <source>
        <dbReference type="Proteomes" id="UP000314294"/>
    </source>
</evidence>
<reference evidence="2 3" key="1">
    <citation type="submission" date="2019-03" db="EMBL/GenBank/DDBJ databases">
        <title>First draft genome of Liparis tanakae, snailfish: a comprehensive survey of snailfish specific genes.</title>
        <authorList>
            <person name="Kim W."/>
            <person name="Song I."/>
            <person name="Jeong J.-H."/>
            <person name="Kim D."/>
            <person name="Kim S."/>
            <person name="Ryu S."/>
            <person name="Song J.Y."/>
            <person name="Lee S.K."/>
        </authorList>
    </citation>
    <scope>NUCLEOTIDE SEQUENCE [LARGE SCALE GENOMIC DNA]</scope>
    <source>
        <tissue evidence="2">Muscle</tissue>
    </source>
</reference>
<accession>A0A4Z2EU47</accession>
<keyword evidence="3" id="KW-1185">Reference proteome</keyword>
<evidence type="ECO:0000256" key="1">
    <source>
        <dbReference type="SAM" id="MobiDB-lite"/>
    </source>
</evidence>
<dbReference type="AlphaFoldDB" id="A0A4Z2EU47"/>
<organism evidence="2 3">
    <name type="scientific">Liparis tanakae</name>
    <name type="common">Tanaka's snailfish</name>
    <dbReference type="NCBI Taxonomy" id="230148"/>
    <lineage>
        <taxon>Eukaryota</taxon>
        <taxon>Metazoa</taxon>
        <taxon>Chordata</taxon>
        <taxon>Craniata</taxon>
        <taxon>Vertebrata</taxon>
        <taxon>Euteleostomi</taxon>
        <taxon>Actinopterygii</taxon>
        <taxon>Neopterygii</taxon>
        <taxon>Teleostei</taxon>
        <taxon>Neoteleostei</taxon>
        <taxon>Acanthomorphata</taxon>
        <taxon>Eupercaria</taxon>
        <taxon>Perciformes</taxon>
        <taxon>Cottioidei</taxon>
        <taxon>Cottales</taxon>
        <taxon>Liparidae</taxon>
        <taxon>Liparis</taxon>
    </lineage>
</organism>
<feature type="compositionally biased region" description="Basic residues" evidence="1">
    <location>
        <begin position="1"/>
        <end position="10"/>
    </location>
</feature>
<feature type="region of interest" description="Disordered" evidence="1">
    <location>
        <begin position="1"/>
        <end position="26"/>
    </location>
</feature>
<comment type="caution">
    <text evidence="2">The sequence shown here is derived from an EMBL/GenBank/DDBJ whole genome shotgun (WGS) entry which is preliminary data.</text>
</comment>